<name>A0A9X1PEG4_9BACT</name>
<comment type="caution">
    <text evidence="1">The sequence shown here is derived from an EMBL/GenBank/DDBJ whole genome shotgun (WGS) entry which is preliminary data.</text>
</comment>
<dbReference type="Proteomes" id="UP001139700">
    <property type="component" value="Unassembled WGS sequence"/>
</dbReference>
<accession>A0A9X1PEG4</accession>
<dbReference type="RefSeq" id="WP_234614569.1">
    <property type="nucleotide sequence ID" value="NZ_CP098806.1"/>
</dbReference>
<gene>
    <name evidence="1" type="ORF">LXM24_16750</name>
</gene>
<sequence>MMALIKMILLLILITMMDFHGIIYRGVEQKKDAGYQGRTTDINPLLLHGGKLSGSWRFVQFRSNGAPPVRDRELVKITGGMDQVLMSFFPDSTFTRVYHTGAYDFGRYSYDENERSLLLTANRKTEELRVVVQTSPSGKQRLMVEFLPGKSLSLAQYGEPMQKFREDPFSIQNNAWRIRPDTAETKDQIFARLINYIGHNASILRAAYTREQDFISWEFSKGIIKVYNVGIGIVPKNEVPQAWIDSFHSREDAMQCYALFENYLRNAKHTKHNSGNWVKDDYQILADIREGLLRWQKTGVRE</sequence>
<dbReference type="AlphaFoldDB" id="A0A9X1PEG4"/>
<protein>
    <submittedName>
        <fullName evidence="1">Uncharacterized protein</fullName>
    </submittedName>
</protein>
<dbReference type="EMBL" id="JAJTTA010000002">
    <property type="protein sequence ID" value="MCF0041757.1"/>
    <property type="molecule type" value="Genomic_DNA"/>
</dbReference>
<organism evidence="1 2">
    <name type="scientific">Dyadobacter fanqingshengii</name>
    <dbReference type="NCBI Taxonomy" id="2906443"/>
    <lineage>
        <taxon>Bacteria</taxon>
        <taxon>Pseudomonadati</taxon>
        <taxon>Bacteroidota</taxon>
        <taxon>Cytophagia</taxon>
        <taxon>Cytophagales</taxon>
        <taxon>Spirosomataceae</taxon>
        <taxon>Dyadobacter</taxon>
    </lineage>
</organism>
<keyword evidence="2" id="KW-1185">Reference proteome</keyword>
<proteinExistence type="predicted"/>
<evidence type="ECO:0000313" key="1">
    <source>
        <dbReference type="EMBL" id="MCF0041757.1"/>
    </source>
</evidence>
<reference evidence="1" key="1">
    <citation type="submission" date="2021-12" db="EMBL/GenBank/DDBJ databases">
        <title>Novel species in genus Dyadobacter.</title>
        <authorList>
            <person name="Ma C."/>
        </authorList>
    </citation>
    <scope>NUCLEOTIDE SEQUENCE</scope>
    <source>
        <strain evidence="1">CY399</strain>
    </source>
</reference>
<evidence type="ECO:0000313" key="2">
    <source>
        <dbReference type="Proteomes" id="UP001139700"/>
    </source>
</evidence>